<sequence length="419" mass="46571">MTCSFKELLCSFLQMFLESHGEPSVTAYACSCAAGKGLCNHLTALLYQTAHYVQLHLKSVPPTVACTSEQQRWHRPRTQGVSPEAVSQLVVQKPCSLGKTGVKSTLYKAHTGPLPDPHVLASGAKLNQIDPKPLLAHILGGMSEMELVSSQFGPLPRGSPLSYHYPLTAADQPTVDFPNLPVCGSQFSTNLNFVPTHHQSFHLQSIQVSHILSGQIEHNTRLQSNCAAWAHARQPRVTASRFREVCYVVGESASQSLAARILKGTKHTSAMKRGLELEPEILKQYSETKRVTVLPCGFVVHPDAPHLGASPDGRVYDPSEIFPFGLVEVKATSAESIGQASFIKMQKGQAKLKETHKYYWQVQGQLAVTGLQWCDFVTDTQSDITIQRIWRDDVFITSMKEKLDMYYYYVYMDKYLSMV</sequence>
<accession>A0AC58GWB9</accession>
<gene>
    <name evidence="2" type="primary">LOC108191771</name>
</gene>
<organism evidence="1 2">
    <name type="scientific">Danio rerio</name>
    <name type="common">Zebrafish</name>
    <name type="synonym">Brachydanio rerio</name>
    <dbReference type="NCBI Taxonomy" id="7955"/>
    <lineage>
        <taxon>Eukaryota</taxon>
        <taxon>Metazoa</taxon>
        <taxon>Chordata</taxon>
        <taxon>Craniata</taxon>
        <taxon>Vertebrata</taxon>
        <taxon>Euteleostomi</taxon>
        <taxon>Actinopterygii</taxon>
        <taxon>Neopterygii</taxon>
        <taxon>Teleostei</taxon>
        <taxon>Ostariophysi</taxon>
        <taxon>Cypriniformes</taxon>
        <taxon>Danionidae</taxon>
        <taxon>Danioninae</taxon>
        <taxon>Danio</taxon>
    </lineage>
</organism>
<evidence type="ECO:0000313" key="2">
    <source>
        <dbReference type="RefSeq" id="XP_073774035.1"/>
    </source>
</evidence>
<proteinExistence type="predicted"/>
<dbReference type="RefSeq" id="XP_073774035.1">
    <property type="nucleotide sequence ID" value="XM_073917934.1"/>
</dbReference>
<name>A0AC58GWB9_DANRE</name>
<keyword evidence="1" id="KW-1185">Reference proteome</keyword>
<evidence type="ECO:0000313" key="1">
    <source>
        <dbReference type="Proteomes" id="UP000000437"/>
    </source>
</evidence>
<reference evidence="2" key="1">
    <citation type="submission" date="2025-08" db="UniProtKB">
        <authorList>
            <consortium name="RefSeq"/>
        </authorList>
    </citation>
    <scope>IDENTIFICATION</scope>
    <source>
        <strain evidence="2">Tuebingen</strain>
        <tissue evidence="2">Fibroblasts and whole tissue</tissue>
    </source>
</reference>
<dbReference type="Proteomes" id="UP000000437">
    <property type="component" value="Chromosome 12"/>
</dbReference>
<protein>
    <submittedName>
        <fullName evidence="2">Uncharacterized protein</fullName>
    </submittedName>
</protein>